<dbReference type="OrthoDB" id="9804751at2"/>
<evidence type="ECO:0000259" key="1">
    <source>
        <dbReference type="PROSITE" id="PS50883"/>
    </source>
</evidence>
<protein>
    <submittedName>
        <fullName evidence="2">EAL and modified HD-GYP domain-containing signal transduction protein</fullName>
    </submittedName>
</protein>
<keyword evidence="3" id="KW-1185">Reference proteome</keyword>
<name>A0A1N6V4Y1_9RHOO</name>
<dbReference type="SUPFAM" id="SSF141868">
    <property type="entry name" value="EAL domain-like"/>
    <property type="match status" value="1"/>
</dbReference>
<dbReference type="Gene3D" id="3.20.20.450">
    <property type="entry name" value="EAL domain"/>
    <property type="match status" value="1"/>
</dbReference>
<gene>
    <name evidence="2" type="ORF">SAMN05421829_106145</name>
</gene>
<accession>A0A1N6V4Y1</accession>
<dbReference type="InterPro" id="IPR050706">
    <property type="entry name" value="Cyclic-di-GMP_PDE-like"/>
</dbReference>
<sequence>MKSRNDVFLARQPIFDRQRKVAAYELLFREDESGEARVTDDARATAQVIAHAFGRLGLNSVIGGSAGFVNVDAEMLMSGRVERLPRDRVLLELLETVTIDCAVVERCSTLKHLGYRLALDDVCSVSREMEPLLDIVDVVKIDILQLEPEALELLVRRLRLHPAKLLAEKVDTLERARRCVELGFDLFQGYFFARPSLLMA</sequence>
<feature type="domain" description="EAL" evidence="1">
    <location>
        <begin position="1"/>
        <end position="200"/>
    </location>
</feature>
<dbReference type="InterPro" id="IPR035919">
    <property type="entry name" value="EAL_sf"/>
</dbReference>
<dbReference type="PANTHER" id="PTHR33121:SF76">
    <property type="entry name" value="SIGNALING PROTEIN"/>
    <property type="match status" value="1"/>
</dbReference>
<dbReference type="InterPro" id="IPR001633">
    <property type="entry name" value="EAL_dom"/>
</dbReference>
<dbReference type="AlphaFoldDB" id="A0A1N6V4Y1"/>
<evidence type="ECO:0000313" key="2">
    <source>
        <dbReference type="EMBL" id="SIQ72636.1"/>
    </source>
</evidence>
<dbReference type="EMBL" id="FTMD01000006">
    <property type="protein sequence ID" value="SIQ72636.1"/>
    <property type="molecule type" value="Genomic_DNA"/>
</dbReference>
<evidence type="ECO:0000313" key="3">
    <source>
        <dbReference type="Proteomes" id="UP000186819"/>
    </source>
</evidence>
<proteinExistence type="predicted"/>
<dbReference type="GO" id="GO:0071111">
    <property type="term" value="F:cyclic-guanylate-specific phosphodiesterase activity"/>
    <property type="evidence" value="ECO:0007669"/>
    <property type="project" value="InterPro"/>
</dbReference>
<organism evidence="2 3">
    <name type="scientific">Aromatoleum tolulyticum</name>
    <dbReference type="NCBI Taxonomy" id="34027"/>
    <lineage>
        <taxon>Bacteria</taxon>
        <taxon>Pseudomonadati</taxon>
        <taxon>Pseudomonadota</taxon>
        <taxon>Betaproteobacteria</taxon>
        <taxon>Rhodocyclales</taxon>
        <taxon>Rhodocyclaceae</taxon>
        <taxon>Aromatoleum</taxon>
    </lineage>
</organism>
<dbReference type="STRING" id="34027.SAMN05421829_106145"/>
<dbReference type="RefSeq" id="WP_076602148.1">
    <property type="nucleotide sequence ID" value="NZ_FTMD01000006.1"/>
</dbReference>
<dbReference type="SMART" id="SM00052">
    <property type="entry name" value="EAL"/>
    <property type="match status" value="1"/>
</dbReference>
<dbReference type="PROSITE" id="PS50883">
    <property type="entry name" value="EAL"/>
    <property type="match status" value="1"/>
</dbReference>
<dbReference type="PANTHER" id="PTHR33121">
    <property type="entry name" value="CYCLIC DI-GMP PHOSPHODIESTERASE PDEF"/>
    <property type="match status" value="1"/>
</dbReference>
<reference evidence="3" key="1">
    <citation type="submission" date="2017-01" db="EMBL/GenBank/DDBJ databases">
        <authorList>
            <person name="Varghese N."/>
            <person name="Submissions S."/>
        </authorList>
    </citation>
    <scope>NUCLEOTIDE SEQUENCE [LARGE SCALE GENOMIC DNA]</scope>
    <source>
        <strain evidence="3">ATCC 51758</strain>
    </source>
</reference>
<dbReference type="Proteomes" id="UP000186819">
    <property type="component" value="Unassembled WGS sequence"/>
</dbReference>
<dbReference type="Pfam" id="PF00563">
    <property type="entry name" value="EAL"/>
    <property type="match status" value="1"/>
</dbReference>